<evidence type="ECO:0000256" key="6">
    <source>
        <dbReference type="ARBA" id="ARBA00023136"/>
    </source>
</evidence>
<evidence type="ECO:0000256" key="5">
    <source>
        <dbReference type="ARBA" id="ARBA00023065"/>
    </source>
</evidence>
<reference evidence="9 10" key="1">
    <citation type="journal article" date="2015" name="Genome Biol. Evol.">
        <title>Phylogenomic analyses indicate that early fungi evolved digesting cell walls of algal ancestors of land plants.</title>
        <authorList>
            <person name="Chang Y."/>
            <person name="Wang S."/>
            <person name="Sekimoto S."/>
            <person name="Aerts A.L."/>
            <person name="Choi C."/>
            <person name="Clum A."/>
            <person name="LaButti K.M."/>
            <person name="Lindquist E.A."/>
            <person name="Yee Ngan C."/>
            <person name="Ohm R.A."/>
            <person name="Salamov A.A."/>
            <person name="Grigoriev I.V."/>
            <person name="Spatafora J.W."/>
            <person name="Berbee M.L."/>
        </authorList>
    </citation>
    <scope>NUCLEOTIDE SEQUENCE [LARGE SCALE GENOMIC DNA]</scope>
    <source>
        <strain evidence="9 10">NRRL 28638</strain>
    </source>
</reference>
<organism evidence="9 10">
    <name type="scientific">Conidiobolus coronatus (strain ATCC 28846 / CBS 209.66 / NRRL 28638)</name>
    <name type="common">Delacroixia coronata</name>
    <dbReference type="NCBI Taxonomy" id="796925"/>
    <lineage>
        <taxon>Eukaryota</taxon>
        <taxon>Fungi</taxon>
        <taxon>Fungi incertae sedis</taxon>
        <taxon>Zoopagomycota</taxon>
        <taxon>Entomophthoromycotina</taxon>
        <taxon>Entomophthoromycetes</taxon>
        <taxon>Entomophthorales</taxon>
        <taxon>Ancylistaceae</taxon>
        <taxon>Conidiobolus</taxon>
    </lineage>
</organism>
<dbReference type="InterPro" id="IPR006153">
    <property type="entry name" value="Cation/H_exchanger_TM"/>
</dbReference>
<dbReference type="OMA" id="NFMLFTG"/>
<proteinExistence type="predicted"/>
<dbReference type="PANTHER" id="PTHR32468:SF0">
    <property type="entry name" value="K(+)_H(+) ANTIPORTER 1"/>
    <property type="match status" value="1"/>
</dbReference>
<dbReference type="Pfam" id="PF00999">
    <property type="entry name" value="Na_H_Exchanger"/>
    <property type="match status" value="1"/>
</dbReference>
<dbReference type="GO" id="GO:1902600">
    <property type="term" value="P:proton transmembrane transport"/>
    <property type="evidence" value="ECO:0007669"/>
    <property type="project" value="InterPro"/>
</dbReference>
<dbReference type="STRING" id="796925.A0A137P7F3"/>
<dbReference type="Gene3D" id="1.20.1530.20">
    <property type="match status" value="1"/>
</dbReference>
<dbReference type="AlphaFoldDB" id="A0A137P7F3"/>
<evidence type="ECO:0000256" key="3">
    <source>
        <dbReference type="ARBA" id="ARBA00022692"/>
    </source>
</evidence>
<feature type="transmembrane region" description="Helical" evidence="7">
    <location>
        <begin position="371"/>
        <end position="393"/>
    </location>
</feature>
<sequence length="822" mass="89019">MTNTVEGGFLNGRNPFVFTTDAPITTFILQLVIIICMCRLIKFILSPLKQPAVIAEIIGGILLGPTALSRVAAFKDNVFPKASLPFLNLISNFGLILFLFVVGLELDPRMMKKNFKRCFAISVSGMILPFGLGAAVSYGLYQLVEDPKNHATSFGVYLLFLGVALAITAFPVLARILTELNLLHTEVGSITISAAAVDDATSWCFLALVISLINAGSGLTALYVFLMGCALALVLFIAVRPVLITVLRRMGAFDGNPSQGAIFIAFMICFISAWITDVIGIHAIFGAFLAGVIMPHEGGFAVHIIEKIEDLITILLLPIYFTLSGLKTEIGSLSDGTSWGMVFLVIFAACAVELIVLNLGLDAGVISKKTFAIMVIMALVTTFITTPLINVIYPPSYYNHVEHSEDSEVLVGSKEPKSTDGFFKVMVALNRMEHVPALMTLVQLLQGASTQTPTDQPPPSGSIHPFRKLYVYALRLIEYTGRDSNILQLSEATETITLDPVMNVFRTFVQLTSIGVKTIMKICKQTEFAQTITTTSSDLNADFLLVAWNGSGALIDNLSSPLEQVFGAASKPQTSFLHAEFVRDLYRSSPNCVGVLVDRGFGVSNSSSNPGSSTTELAPSGLNQSIVAFFFGGPDDRASLEFVAALANYTGIKIKIIRFKASSTSLLSKPKLELNAAPASSHDSSSTPEVTSAQTTFYPNQSATFQLQSDQQDEALLDYYFGPTRSNSAENGESRLQYVEVDTFYKNTIDLEVKSLNKKDLIVVGRRNNVITPLADIKDQGIDPERRKALGDLAEYILISSSPASVFVVQGNRSVPVQNNSS</sequence>
<dbReference type="GO" id="GO:0015297">
    <property type="term" value="F:antiporter activity"/>
    <property type="evidence" value="ECO:0007669"/>
    <property type="project" value="InterPro"/>
</dbReference>
<evidence type="ECO:0000313" key="9">
    <source>
        <dbReference type="EMBL" id="KXN70899.1"/>
    </source>
</evidence>
<protein>
    <recommendedName>
        <fullName evidence="8">Cation/H+ exchanger transmembrane domain-containing protein</fullName>
    </recommendedName>
</protein>
<feature type="transmembrane region" description="Helical" evidence="7">
    <location>
        <begin position="86"/>
        <end position="106"/>
    </location>
</feature>
<keyword evidence="4 7" id="KW-1133">Transmembrane helix</keyword>
<dbReference type="PANTHER" id="PTHR32468">
    <property type="entry name" value="CATION/H + ANTIPORTER"/>
    <property type="match status" value="1"/>
</dbReference>
<comment type="subcellular location">
    <subcellularLocation>
        <location evidence="1">Membrane</location>
        <topology evidence="1">Multi-pass membrane protein</topology>
    </subcellularLocation>
</comment>
<keyword evidence="2" id="KW-0813">Transport</keyword>
<dbReference type="InterPro" id="IPR050794">
    <property type="entry name" value="CPA2_transporter"/>
</dbReference>
<evidence type="ECO:0000256" key="4">
    <source>
        <dbReference type="ARBA" id="ARBA00022989"/>
    </source>
</evidence>
<evidence type="ECO:0000313" key="10">
    <source>
        <dbReference type="Proteomes" id="UP000070444"/>
    </source>
</evidence>
<accession>A0A137P7F3</accession>
<feature type="domain" description="Cation/H+ exchanger transmembrane" evidence="8">
    <location>
        <begin position="34"/>
        <end position="350"/>
    </location>
</feature>
<dbReference type="OrthoDB" id="2687058at2759"/>
<dbReference type="GO" id="GO:0016020">
    <property type="term" value="C:membrane"/>
    <property type="evidence" value="ECO:0007669"/>
    <property type="project" value="UniProtKB-SubCell"/>
</dbReference>
<feature type="transmembrane region" description="Helical" evidence="7">
    <location>
        <begin position="260"/>
        <end position="293"/>
    </location>
</feature>
<feature type="transmembrane region" description="Helical" evidence="7">
    <location>
        <begin position="219"/>
        <end position="239"/>
    </location>
</feature>
<feature type="transmembrane region" description="Helical" evidence="7">
    <location>
        <begin position="118"/>
        <end position="144"/>
    </location>
</feature>
<keyword evidence="3 7" id="KW-0812">Transmembrane</keyword>
<keyword evidence="5" id="KW-0406">Ion transport</keyword>
<keyword evidence="10" id="KW-1185">Reference proteome</keyword>
<dbReference type="InterPro" id="IPR038770">
    <property type="entry name" value="Na+/solute_symporter_sf"/>
</dbReference>
<evidence type="ECO:0000256" key="7">
    <source>
        <dbReference type="SAM" id="Phobius"/>
    </source>
</evidence>
<dbReference type="Proteomes" id="UP000070444">
    <property type="component" value="Unassembled WGS sequence"/>
</dbReference>
<feature type="transmembrane region" description="Helical" evidence="7">
    <location>
        <begin position="156"/>
        <end position="178"/>
    </location>
</feature>
<feature type="transmembrane region" description="Helical" evidence="7">
    <location>
        <begin position="22"/>
        <end position="41"/>
    </location>
</feature>
<name>A0A137P7F3_CONC2</name>
<keyword evidence="6 7" id="KW-0472">Membrane</keyword>
<gene>
    <name evidence="9" type="ORF">CONCODRAFT_70303</name>
</gene>
<feature type="transmembrane region" description="Helical" evidence="7">
    <location>
        <begin position="339"/>
        <end position="359"/>
    </location>
</feature>
<evidence type="ECO:0000256" key="1">
    <source>
        <dbReference type="ARBA" id="ARBA00004141"/>
    </source>
</evidence>
<evidence type="ECO:0000259" key="8">
    <source>
        <dbReference type="Pfam" id="PF00999"/>
    </source>
</evidence>
<evidence type="ECO:0000256" key="2">
    <source>
        <dbReference type="ARBA" id="ARBA00022448"/>
    </source>
</evidence>
<dbReference type="EMBL" id="KQ964490">
    <property type="protein sequence ID" value="KXN70899.1"/>
    <property type="molecule type" value="Genomic_DNA"/>
</dbReference>
<feature type="transmembrane region" description="Helical" evidence="7">
    <location>
        <begin position="53"/>
        <end position="74"/>
    </location>
</feature>